<dbReference type="EMBL" id="CM045871">
    <property type="protein sequence ID" value="KAI7951612.1"/>
    <property type="molecule type" value="Genomic_DNA"/>
</dbReference>
<reference evidence="2" key="1">
    <citation type="journal article" date="2018" name="BMC Genomics">
        <title>Genomic insights into host adaptation between the wheat stripe rust pathogen (Puccinia striiformis f. sp. tritici) and the barley stripe rust pathogen (Puccinia striiformis f. sp. hordei).</title>
        <authorList>
            <person name="Xia C."/>
            <person name="Wang M."/>
            <person name="Yin C."/>
            <person name="Cornejo O.E."/>
            <person name="Hulbert S.H."/>
            <person name="Chen X."/>
        </authorList>
    </citation>
    <scope>NUCLEOTIDE SEQUENCE [LARGE SCALE GENOMIC DNA]</scope>
    <source>
        <strain evidence="2">93-210</strain>
    </source>
</reference>
<organism evidence="1 2">
    <name type="scientific">Puccinia striiformis f. sp. tritici</name>
    <dbReference type="NCBI Taxonomy" id="168172"/>
    <lineage>
        <taxon>Eukaryota</taxon>
        <taxon>Fungi</taxon>
        <taxon>Dikarya</taxon>
        <taxon>Basidiomycota</taxon>
        <taxon>Pucciniomycotina</taxon>
        <taxon>Pucciniomycetes</taxon>
        <taxon>Pucciniales</taxon>
        <taxon>Pucciniaceae</taxon>
        <taxon>Puccinia</taxon>
    </lineage>
</organism>
<accession>A0ACC0EGZ8</accession>
<protein>
    <submittedName>
        <fullName evidence="1">Uncharacterized protein</fullName>
    </submittedName>
</protein>
<dbReference type="Proteomes" id="UP001060170">
    <property type="component" value="Chromosome 7"/>
</dbReference>
<evidence type="ECO:0000313" key="1">
    <source>
        <dbReference type="EMBL" id="KAI7951612.1"/>
    </source>
</evidence>
<gene>
    <name evidence="1" type="ORF">MJO28_007296</name>
</gene>
<name>A0ACC0EGZ8_9BASI</name>
<evidence type="ECO:0000313" key="2">
    <source>
        <dbReference type="Proteomes" id="UP001060170"/>
    </source>
</evidence>
<comment type="caution">
    <text evidence="1">The sequence shown here is derived from an EMBL/GenBank/DDBJ whole genome shotgun (WGS) entry which is preliminary data.</text>
</comment>
<reference evidence="2" key="2">
    <citation type="journal article" date="2018" name="Mol. Plant Microbe Interact.">
        <title>Genome sequence resources for the wheat stripe rust pathogen (Puccinia striiformis f. sp. tritici) and the barley stripe rust pathogen (Puccinia striiformis f. sp. hordei).</title>
        <authorList>
            <person name="Xia C."/>
            <person name="Wang M."/>
            <person name="Yin C."/>
            <person name="Cornejo O.E."/>
            <person name="Hulbert S.H."/>
            <person name="Chen X."/>
        </authorList>
    </citation>
    <scope>NUCLEOTIDE SEQUENCE [LARGE SCALE GENOMIC DNA]</scope>
    <source>
        <strain evidence="2">93-210</strain>
    </source>
</reference>
<proteinExistence type="predicted"/>
<sequence>MAVESASDHHQTLTVAVWPRLLTLIKLCSPGSWEIWSNLACKNPRRERLWLKILIKILTPLAHQPTHSPTKGHPTRMVFIAQSLLLLLLAASSLAITPNPDSTFGIGDPVKGHGRRDRQVIRRDGCQQVGCNPSESGGNPPPHQARRDEPKLK</sequence>
<reference evidence="1 2" key="3">
    <citation type="journal article" date="2022" name="Microbiol. Spectr.">
        <title>Folding features and dynamics of 3D genome architecture in plant fungal pathogens.</title>
        <authorList>
            <person name="Xia C."/>
        </authorList>
    </citation>
    <scope>NUCLEOTIDE SEQUENCE [LARGE SCALE GENOMIC DNA]</scope>
    <source>
        <strain evidence="1 2">93-210</strain>
    </source>
</reference>
<keyword evidence="2" id="KW-1185">Reference proteome</keyword>